<organism evidence="1 2">
    <name type="scientific">Acinetobacter thutiue</name>
    <dbReference type="NCBI Taxonomy" id="2998078"/>
    <lineage>
        <taxon>Bacteria</taxon>
        <taxon>Pseudomonadati</taxon>
        <taxon>Pseudomonadota</taxon>
        <taxon>Gammaproteobacteria</taxon>
        <taxon>Moraxellales</taxon>
        <taxon>Moraxellaceae</taxon>
        <taxon>Acinetobacter</taxon>
    </lineage>
</organism>
<sequence length="739" mass="85365">MKKTDFIAANKLSTLATLSRTYLYRFFQQQSWENGLAYEDKLRQIHLDFSIESLRRIDTFLDQLRQDDYLSQSEFIDDTAKQSLLLLLGFYCGEIIARAWQICPSWSEYEQYFNAENSEFGGLGNIIGPCFENFLVLEYESNQQKNVYFPLVAICERLFNQLPEKSVHFSVIGFLPAGLDPHAPLAETPNPYLLDHLPEIIAKAPFDLTSYLQMIPPFWMLGDELIGQMDALKTLYNEGHVVWGVIVQANNLLFKDEEYASCPAEIVYDPTGKTDHLSLRNIAHRLYELKQQEFDDGDNQDIAQYARHLKAEHTRFIGDAPQSITTIPLKSATSFIWRLHLPNGKLTYPFFPILISDKTPFITVLPAYFWQDTALYQSWLAEENSTEEQDSENSVEILPVFAQGQQQHLWQLFSEMCYPQKRDIPALMQIKPSTSNHYSEANEKSLNFVHMCQAKICSDYQRYEPEIYEKVAKERPDGQAKHVKEQMQAQLIHQHDFSYLLAELENQDFNAQLKQKGLPKAAEMLKKHKLSQVELNYLIAFLHQSVSQPQHETTALLYLAYLYLQGQYLAQDLKIAQRFIGLAAINDWRAIYLQAEIGLVAPDLIRSRMYQEVTSQTAQVVLSNIEHHAYLHKLIDDFLDHAMVKKEYVRSLLQTAKEKGHPLAQQRLTTLIAQGKLPPYATPRYQNVITWLEYHIAQDQQEQSAPQPETQVQASSFIFERPALSAFIIFVIIILIKLL</sequence>
<keyword evidence="2" id="KW-1185">Reference proteome</keyword>
<reference evidence="1" key="1">
    <citation type="submission" date="2023-06" db="EMBL/GenBank/DDBJ databases">
        <title>Two novel species of Acinetobacter isolated from motorbike repairing workshop in Vietnam.</title>
        <authorList>
            <person name="Le N.T.T."/>
        </authorList>
    </citation>
    <scope>NUCLEOTIDE SEQUENCE</scope>
    <source>
        <strain evidence="1">VNH17</strain>
    </source>
</reference>
<comment type="caution">
    <text evidence="1">The sequence shown here is derived from an EMBL/GenBank/DDBJ whole genome shotgun (WGS) entry which is preliminary data.</text>
</comment>
<name>A0ABT7WK67_9GAMM</name>
<protein>
    <recommendedName>
        <fullName evidence="3">Sel1 repeat family protein</fullName>
    </recommendedName>
</protein>
<dbReference type="RefSeq" id="WP_267979356.1">
    <property type="nucleotide sequence ID" value="NZ_JAPQKF010000001.1"/>
</dbReference>
<accession>A0ABT7WK67</accession>
<gene>
    <name evidence="1" type="ORF">QTA56_02360</name>
</gene>
<evidence type="ECO:0000313" key="1">
    <source>
        <dbReference type="EMBL" id="MDN0013080.1"/>
    </source>
</evidence>
<dbReference type="Proteomes" id="UP001168524">
    <property type="component" value="Unassembled WGS sequence"/>
</dbReference>
<evidence type="ECO:0000313" key="2">
    <source>
        <dbReference type="Proteomes" id="UP001168524"/>
    </source>
</evidence>
<proteinExistence type="predicted"/>
<evidence type="ECO:0008006" key="3">
    <source>
        <dbReference type="Google" id="ProtNLM"/>
    </source>
</evidence>
<dbReference type="EMBL" id="JAUDZE010000001">
    <property type="protein sequence ID" value="MDN0013080.1"/>
    <property type="molecule type" value="Genomic_DNA"/>
</dbReference>